<dbReference type="Pfam" id="PF00024">
    <property type="entry name" value="PAN_1"/>
    <property type="match status" value="1"/>
</dbReference>
<comment type="caution">
    <text evidence="2">The sequence shown here is derived from an EMBL/GenBank/DDBJ whole genome shotgun (WGS) entry which is preliminary data.</text>
</comment>
<evidence type="ECO:0000313" key="2">
    <source>
        <dbReference type="EMBL" id="OVA15165.1"/>
    </source>
</evidence>
<accession>A0A200QXK1</accession>
<gene>
    <name evidence="2" type="ORF">BVC80_1727g34</name>
</gene>
<proteinExistence type="predicted"/>
<dbReference type="Proteomes" id="UP000195402">
    <property type="component" value="Unassembled WGS sequence"/>
</dbReference>
<dbReference type="PANTHER" id="PTHR32444:SF10">
    <property type="entry name" value="CURCULIN-LIKE (MANNOSE-BINDING) LECTIN FAMILY PROTEIN-RELATED"/>
    <property type="match status" value="1"/>
</dbReference>
<evidence type="ECO:0000259" key="1">
    <source>
        <dbReference type="PROSITE" id="PS50948"/>
    </source>
</evidence>
<dbReference type="SUPFAM" id="SSF57414">
    <property type="entry name" value="Hairpin loop containing domain-like"/>
    <property type="match status" value="1"/>
</dbReference>
<keyword evidence="3" id="KW-1185">Reference proteome</keyword>
<dbReference type="PANTHER" id="PTHR32444">
    <property type="entry name" value="BULB-TYPE LECTIN DOMAIN-CONTAINING PROTEIN"/>
    <property type="match status" value="1"/>
</dbReference>
<dbReference type="InterPro" id="IPR003609">
    <property type="entry name" value="Pan_app"/>
</dbReference>
<dbReference type="STRING" id="56857.A0A200QXK1"/>
<dbReference type="EMBL" id="MVGT01000886">
    <property type="protein sequence ID" value="OVA15165.1"/>
    <property type="molecule type" value="Genomic_DNA"/>
</dbReference>
<dbReference type="PROSITE" id="PS50948">
    <property type="entry name" value="PAN"/>
    <property type="match status" value="1"/>
</dbReference>
<dbReference type="OrthoDB" id="1882225at2759"/>
<feature type="domain" description="Apple" evidence="1">
    <location>
        <begin position="178"/>
        <end position="263"/>
    </location>
</feature>
<dbReference type="AlphaFoldDB" id="A0A200QXK1"/>
<evidence type="ECO:0000313" key="3">
    <source>
        <dbReference type="Proteomes" id="UP000195402"/>
    </source>
</evidence>
<organism evidence="2 3">
    <name type="scientific">Macleaya cordata</name>
    <name type="common">Five-seeded plume-poppy</name>
    <name type="synonym">Bocconia cordata</name>
    <dbReference type="NCBI Taxonomy" id="56857"/>
    <lineage>
        <taxon>Eukaryota</taxon>
        <taxon>Viridiplantae</taxon>
        <taxon>Streptophyta</taxon>
        <taxon>Embryophyta</taxon>
        <taxon>Tracheophyta</taxon>
        <taxon>Spermatophyta</taxon>
        <taxon>Magnoliopsida</taxon>
        <taxon>Ranunculales</taxon>
        <taxon>Papaveraceae</taxon>
        <taxon>Papaveroideae</taxon>
        <taxon>Macleaya</taxon>
    </lineage>
</organism>
<sequence>MSIDTHSVGIDTPSHQFRKVTIFTPKWCFQGYKYLSFDSPSDTLLNGQGIRPGGANNKLVSRLSNVDDSPGPYSLVINREGETNIEGLWVQPKYNSTLSLLRLGWDGNLHVYTYYEKGYWNDAWDETFTYFNGDSECQLPEKCGSLGICAKNQCVACPTPQGLSVWSEDCKPPKLPPCSTTAENNKVSYYKIEGVNHFLSSVNEGEGPMKMNECEKKCSKDCKCVAFFYRNDTSKCLLTNQLNTLAKVSDSSSKDRVAFIKYAK</sequence>
<protein>
    <submittedName>
        <fullName evidence="2">Apple-like</fullName>
    </submittedName>
</protein>
<name>A0A200QXK1_MACCD</name>
<dbReference type="OMA" id="MNECEKK"/>
<dbReference type="InParanoid" id="A0A200QXK1"/>
<reference evidence="2 3" key="1">
    <citation type="journal article" date="2017" name="Mol. Plant">
        <title>The Genome of Medicinal Plant Macleaya cordata Provides New Insights into Benzylisoquinoline Alkaloids Metabolism.</title>
        <authorList>
            <person name="Liu X."/>
            <person name="Liu Y."/>
            <person name="Huang P."/>
            <person name="Ma Y."/>
            <person name="Qing Z."/>
            <person name="Tang Q."/>
            <person name="Cao H."/>
            <person name="Cheng P."/>
            <person name="Zheng Y."/>
            <person name="Yuan Z."/>
            <person name="Zhou Y."/>
            <person name="Liu J."/>
            <person name="Tang Z."/>
            <person name="Zhuo Y."/>
            <person name="Zhang Y."/>
            <person name="Yu L."/>
            <person name="Huang J."/>
            <person name="Yang P."/>
            <person name="Peng Q."/>
            <person name="Zhang J."/>
            <person name="Jiang W."/>
            <person name="Zhang Z."/>
            <person name="Lin K."/>
            <person name="Ro D.K."/>
            <person name="Chen X."/>
            <person name="Xiong X."/>
            <person name="Shang Y."/>
            <person name="Huang S."/>
            <person name="Zeng J."/>
        </authorList>
    </citation>
    <scope>NUCLEOTIDE SEQUENCE [LARGE SCALE GENOMIC DNA]</scope>
    <source>
        <strain evidence="3">cv. BLH2017</strain>
        <tissue evidence="2">Root</tissue>
    </source>
</reference>